<feature type="transmembrane region" description="Helical" evidence="2">
    <location>
        <begin position="92"/>
        <end position="112"/>
    </location>
</feature>
<proteinExistence type="predicted"/>
<dbReference type="RefSeq" id="WP_147205269.1">
    <property type="nucleotide sequence ID" value="NZ_BJYT01000017.1"/>
</dbReference>
<dbReference type="AlphaFoldDB" id="A0A512BH03"/>
<organism evidence="3 4">
    <name type="scientific">Segetibacter aerophilus</name>
    <dbReference type="NCBI Taxonomy" id="670293"/>
    <lineage>
        <taxon>Bacteria</taxon>
        <taxon>Pseudomonadati</taxon>
        <taxon>Bacteroidota</taxon>
        <taxon>Chitinophagia</taxon>
        <taxon>Chitinophagales</taxon>
        <taxon>Chitinophagaceae</taxon>
        <taxon>Segetibacter</taxon>
    </lineage>
</organism>
<dbReference type="EMBL" id="BJYT01000017">
    <property type="protein sequence ID" value="GEO11155.1"/>
    <property type="molecule type" value="Genomic_DNA"/>
</dbReference>
<evidence type="ECO:0000313" key="3">
    <source>
        <dbReference type="EMBL" id="GEO11155.1"/>
    </source>
</evidence>
<dbReference type="Proteomes" id="UP000321513">
    <property type="component" value="Unassembled WGS sequence"/>
</dbReference>
<accession>A0A512BH03</accession>
<keyword evidence="2" id="KW-1133">Transmembrane helix</keyword>
<dbReference type="OrthoDB" id="658912at2"/>
<keyword evidence="2" id="KW-0472">Membrane</keyword>
<keyword evidence="2" id="KW-0812">Transmembrane</keyword>
<keyword evidence="1" id="KW-0175">Coiled coil</keyword>
<name>A0A512BH03_9BACT</name>
<evidence type="ECO:0000256" key="1">
    <source>
        <dbReference type="SAM" id="Coils"/>
    </source>
</evidence>
<evidence type="ECO:0000313" key="4">
    <source>
        <dbReference type="Proteomes" id="UP000321513"/>
    </source>
</evidence>
<reference evidence="3 4" key="1">
    <citation type="submission" date="2019-07" db="EMBL/GenBank/DDBJ databases">
        <title>Whole genome shotgun sequence of Segetibacter aerophilus NBRC 106135.</title>
        <authorList>
            <person name="Hosoyama A."/>
            <person name="Uohara A."/>
            <person name="Ohji S."/>
            <person name="Ichikawa N."/>
        </authorList>
    </citation>
    <scope>NUCLEOTIDE SEQUENCE [LARGE SCALE GENOMIC DNA]</scope>
    <source>
        <strain evidence="3 4">NBRC 106135</strain>
    </source>
</reference>
<feature type="coiled-coil region" evidence="1">
    <location>
        <begin position="6"/>
        <end position="33"/>
    </location>
</feature>
<gene>
    <name evidence="3" type="ORF">SAE01_36510</name>
</gene>
<sequence>MSEALLVLMIDRLDELQRRIDSLGEKLEPISRQSETMSVIITKVDAVRSDVQNISFPVAEIRELSINLDTTIDLLKRPVKKEIIHHHHATKVLWVTAALFLIICLLSTGWYLTKDALLRYKESDTKYRYLKLQAGKGLSNALYFIDSLYIKDGSMRDKVISKEEENQRKFDLLEKAYKMEKAANELEQQVN</sequence>
<evidence type="ECO:0000256" key="2">
    <source>
        <dbReference type="SAM" id="Phobius"/>
    </source>
</evidence>
<comment type="caution">
    <text evidence="3">The sequence shown here is derived from an EMBL/GenBank/DDBJ whole genome shotgun (WGS) entry which is preliminary data.</text>
</comment>
<protein>
    <submittedName>
        <fullName evidence="3">Uncharacterized protein</fullName>
    </submittedName>
</protein>
<keyword evidence="4" id="KW-1185">Reference proteome</keyword>